<evidence type="ECO:0000259" key="2">
    <source>
        <dbReference type="PROSITE" id="PS50113"/>
    </source>
</evidence>
<dbReference type="InterPro" id="IPR000700">
    <property type="entry name" value="PAS-assoc_C"/>
</dbReference>
<dbReference type="OrthoDB" id="9814202at2"/>
<evidence type="ECO:0000259" key="3">
    <source>
        <dbReference type="PROSITE" id="PS50883"/>
    </source>
</evidence>
<dbReference type="Pfam" id="PF08448">
    <property type="entry name" value="PAS_4"/>
    <property type="match status" value="2"/>
</dbReference>
<dbReference type="InterPro" id="IPR052155">
    <property type="entry name" value="Biofilm_reg_signaling"/>
</dbReference>
<proteinExistence type="predicted"/>
<dbReference type="CDD" id="cd01949">
    <property type="entry name" value="GGDEF"/>
    <property type="match status" value="1"/>
</dbReference>
<dbReference type="NCBIfam" id="TIGR00254">
    <property type="entry name" value="GGDEF"/>
    <property type="match status" value="1"/>
</dbReference>
<dbReference type="SMART" id="SM00091">
    <property type="entry name" value="PAS"/>
    <property type="match status" value="3"/>
</dbReference>
<feature type="domain" description="PAS" evidence="1">
    <location>
        <begin position="162"/>
        <end position="232"/>
    </location>
</feature>
<organism evidence="5 6">
    <name type="scientific">Rhizobium jaguaris</name>
    <dbReference type="NCBI Taxonomy" id="1312183"/>
    <lineage>
        <taxon>Bacteria</taxon>
        <taxon>Pseudomonadati</taxon>
        <taxon>Pseudomonadota</taxon>
        <taxon>Alphaproteobacteria</taxon>
        <taxon>Hyphomicrobiales</taxon>
        <taxon>Rhizobiaceae</taxon>
        <taxon>Rhizobium/Agrobacterium group</taxon>
        <taxon>Rhizobium</taxon>
    </lineage>
</organism>
<dbReference type="InterPro" id="IPR000014">
    <property type="entry name" value="PAS"/>
</dbReference>
<dbReference type="SUPFAM" id="SSF55785">
    <property type="entry name" value="PYP-like sensor domain (PAS domain)"/>
    <property type="match status" value="3"/>
</dbReference>
<dbReference type="PANTHER" id="PTHR44757">
    <property type="entry name" value="DIGUANYLATE CYCLASE DGCP"/>
    <property type="match status" value="1"/>
</dbReference>
<dbReference type="InterPro" id="IPR035919">
    <property type="entry name" value="EAL_sf"/>
</dbReference>
<dbReference type="SMART" id="SM00267">
    <property type="entry name" value="GGDEF"/>
    <property type="match status" value="1"/>
</dbReference>
<dbReference type="Gene3D" id="3.30.70.270">
    <property type="match status" value="1"/>
</dbReference>
<dbReference type="Gene3D" id="3.30.450.20">
    <property type="entry name" value="PAS domain"/>
    <property type="match status" value="3"/>
</dbReference>
<evidence type="ECO:0000313" key="5">
    <source>
        <dbReference type="EMBL" id="AYG64475.1"/>
    </source>
</evidence>
<feature type="domain" description="PAC" evidence="2">
    <location>
        <begin position="495"/>
        <end position="547"/>
    </location>
</feature>
<dbReference type="InterPro" id="IPR035965">
    <property type="entry name" value="PAS-like_dom_sf"/>
</dbReference>
<dbReference type="GO" id="GO:0003824">
    <property type="term" value="F:catalytic activity"/>
    <property type="evidence" value="ECO:0007669"/>
    <property type="project" value="UniProtKB-ARBA"/>
</dbReference>
<dbReference type="PROSITE" id="PS50883">
    <property type="entry name" value="EAL"/>
    <property type="match status" value="1"/>
</dbReference>
<dbReference type="AlphaFoldDB" id="A0A387G545"/>
<gene>
    <name evidence="5" type="ORF">CCGE525_37770</name>
</gene>
<reference evidence="5 6" key="1">
    <citation type="submission" date="2018-10" db="EMBL/GenBank/DDBJ databases">
        <title>Rhizobium etli, R. leguminosarum and a new Rhizobium genospecies from Phaseolus dumosus.</title>
        <authorList>
            <person name="Ramirez-Puebla S.T."/>
            <person name="Rogel-Hernandez M.A."/>
            <person name="Guerrero G."/>
            <person name="Ormeno-Orrillo E."/>
            <person name="Martinez-Romero J.C."/>
            <person name="Negrete-Yankelevich S."/>
            <person name="Martinez-Romero E."/>
        </authorList>
    </citation>
    <scope>NUCLEOTIDE SEQUENCE [LARGE SCALE GENOMIC DNA]</scope>
    <source>
        <strain evidence="5 6">CCGE525</strain>
        <plasmid evidence="6">prccge525a</plasmid>
    </source>
</reference>
<feature type="domain" description="PAC" evidence="2">
    <location>
        <begin position="367"/>
        <end position="420"/>
    </location>
</feature>
<dbReference type="CDD" id="cd00130">
    <property type="entry name" value="PAS"/>
    <property type="match status" value="3"/>
</dbReference>
<dbReference type="InterPro" id="IPR013656">
    <property type="entry name" value="PAS_4"/>
</dbReference>
<dbReference type="PANTHER" id="PTHR44757:SF2">
    <property type="entry name" value="BIOFILM ARCHITECTURE MAINTENANCE PROTEIN MBAA"/>
    <property type="match status" value="1"/>
</dbReference>
<dbReference type="InterPro" id="IPR043128">
    <property type="entry name" value="Rev_trsase/Diguanyl_cyclase"/>
</dbReference>
<dbReference type="NCBIfam" id="TIGR00229">
    <property type="entry name" value="sensory_box"/>
    <property type="match status" value="3"/>
</dbReference>
<dbReference type="Proteomes" id="UP000282195">
    <property type="component" value="Plasmid pRCCGE525a"/>
</dbReference>
<dbReference type="Pfam" id="PF00990">
    <property type="entry name" value="GGDEF"/>
    <property type="match status" value="1"/>
</dbReference>
<dbReference type="InterPro" id="IPR001633">
    <property type="entry name" value="EAL_dom"/>
</dbReference>
<keyword evidence="6" id="KW-1185">Reference proteome</keyword>
<dbReference type="SMART" id="SM00086">
    <property type="entry name" value="PAC"/>
    <property type="match status" value="3"/>
</dbReference>
<dbReference type="SUPFAM" id="SSF55073">
    <property type="entry name" value="Nucleotide cyclase"/>
    <property type="match status" value="1"/>
</dbReference>
<geneLocation type="plasmid" evidence="6">
    <name>prccge525a</name>
</geneLocation>
<feature type="domain" description="GGDEF" evidence="4">
    <location>
        <begin position="579"/>
        <end position="712"/>
    </location>
</feature>
<dbReference type="PROSITE" id="PS50112">
    <property type="entry name" value="PAS"/>
    <property type="match status" value="1"/>
</dbReference>
<name>A0A387G545_9HYPH</name>
<dbReference type="PROSITE" id="PS50113">
    <property type="entry name" value="PAC"/>
    <property type="match status" value="2"/>
</dbReference>
<evidence type="ECO:0000259" key="1">
    <source>
        <dbReference type="PROSITE" id="PS50112"/>
    </source>
</evidence>
<keyword evidence="5" id="KW-0614">Plasmid</keyword>
<sequence length="972" mass="108863">MSGKAIHTSRPAFKRLDIQSAKSFEKAQHANNLVQATAVDSKKSDQILYLPTANLASWSFDIATGDLWWSAELEWFFNQFPQQADRQHMRATIRAELAPWLQGIALRAVAAQGDQWPELKLQVRMPDNSSKMLQFLCHRGGHQRHSGILTGIAYELDSAGQRERLFREAFEFGPFGAAIIDSHGHFLRVNAAFARLLGYTREEFSRRSANEITPAGDISLDREAMRALLRAGNGRAAIFKQYLHRDGHLIDAQVEFAIISGDVAQPDETLCFLVFVQDLTELRKTQAELYTSQIRSELALASTGIGIWEWNGNQNGAFYSPRTCEILDVELKELFSDESLLASIHLDDIKDYVESRMQHTNGDTPLHRAEIRIRQRNGSYKWVEDIGKILERDEQGRPLRVVGTLLDIHDRKAMEETLKRQSCEIASLVEHSPDGMIRYDCELRRLHANPAMRRFLRGIDPKDVIGLPATEDDITGIPTDYLDTLRSVLRTGQEADLETSYISSSGSHNWLHAHFTPEINADGKVSTVLVVMRDITEAVSHREDIEKLAYRDSLTGLPNRAWFNRVFETTLADAEAKNVQFALVILDLDNFKDVNDTLGHAAGDQLLCEVAQRLSVELRQSDTFARLGGDEFAIFLQNVGHRQNVSEITNRLLAAIARPFHMEGRDMLVSGSLGIACYPDDGASPRDLFAHADAALYEAKARGRNNFQYYDEALTARARLRVNLGNASHTACANKELELYYQPKVDLSSGEIIGAEALLRWRHPELGLLMPDSFIPITEENGTIVEIGDWVIRTAAQTAVDWNSKRLKPLKIAVNLSPRQFKQNDLAKQIEIALTQTSCRAEWLECEITESLLLNDEPGVQTTLQKLRAMGLSVAIDDFGTGHSALAYLSRFPIDVLKIDRSFIAQMGKNDRGTELVKAFTSIADALGMTTVAEGIETNEQAASLNGFGCEIGQGYFFGKPVALHDFNKHFL</sequence>
<dbReference type="SUPFAM" id="SSF141868">
    <property type="entry name" value="EAL domain-like"/>
    <property type="match status" value="1"/>
</dbReference>
<dbReference type="PROSITE" id="PS50887">
    <property type="entry name" value="GGDEF"/>
    <property type="match status" value="1"/>
</dbReference>
<dbReference type="InterPro" id="IPR013655">
    <property type="entry name" value="PAS_fold_3"/>
</dbReference>
<evidence type="ECO:0000259" key="4">
    <source>
        <dbReference type="PROSITE" id="PS50887"/>
    </source>
</evidence>
<protein>
    <submittedName>
        <fullName evidence="5">EAL domain-containing protein</fullName>
    </submittedName>
</protein>
<dbReference type="SMART" id="SM00052">
    <property type="entry name" value="EAL"/>
    <property type="match status" value="1"/>
</dbReference>
<accession>A0A387G545</accession>
<feature type="domain" description="EAL" evidence="3">
    <location>
        <begin position="721"/>
        <end position="972"/>
    </location>
</feature>
<dbReference type="RefSeq" id="WP_120709364.1">
    <property type="nucleotide sequence ID" value="NZ_CP032697.1"/>
</dbReference>
<dbReference type="Gene3D" id="3.20.20.450">
    <property type="entry name" value="EAL domain"/>
    <property type="match status" value="1"/>
</dbReference>
<dbReference type="KEGG" id="rjg:CCGE525_37770"/>
<dbReference type="CDD" id="cd01948">
    <property type="entry name" value="EAL"/>
    <property type="match status" value="1"/>
</dbReference>
<dbReference type="InterPro" id="IPR001610">
    <property type="entry name" value="PAC"/>
</dbReference>
<dbReference type="EMBL" id="CP032697">
    <property type="protein sequence ID" value="AYG64475.1"/>
    <property type="molecule type" value="Genomic_DNA"/>
</dbReference>
<dbReference type="InterPro" id="IPR000160">
    <property type="entry name" value="GGDEF_dom"/>
</dbReference>
<dbReference type="FunFam" id="3.30.70.270:FF:000001">
    <property type="entry name" value="Diguanylate cyclase domain protein"/>
    <property type="match status" value="1"/>
</dbReference>
<dbReference type="InterPro" id="IPR029787">
    <property type="entry name" value="Nucleotide_cyclase"/>
</dbReference>
<dbReference type="Pfam" id="PF08447">
    <property type="entry name" value="PAS_3"/>
    <property type="match status" value="1"/>
</dbReference>
<evidence type="ECO:0000313" key="6">
    <source>
        <dbReference type="Proteomes" id="UP000282195"/>
    </source>
</evidence>
<dbReference type="Pfam" id="PF00563">
    <property type="entry name" value="EAL"/>
    <property type="match status" value="1"/>
</dbReference>